<dbReference type="GeneID" id="85385131"/>
<name>A0AAD8XBQ1_GLOAC</name>
<organism evidence="1 2">
    <name type="scientific">Glomerella acutata</name>
    <name type="common">Colletotrichum acutatum</name>
    <dbReference type="NCBI Taxonomy" id="27357"/>
    <lineage>
        <taxon>Eukaryota</taxon>
        <taxon>Fungi</taxon>
        <taxon>Dikarya</taxon>
        <taxon>Ascomycota</taxon>
        <taxon>Pezizomycotina</taxon>
        <taxon>Sordariomycetes</taxon>
        <taxon>Hypocreomycetidae</taxon>
        <taxon>Glomerellales</taxon>
        <taxon>Glomerellaceae</taxon>
        <taxon>Colletotrichum</taxon>
        <taxon>Colletotrichum acutatum species complex</taxon>
    </lineage>
</organism>
<reference evidence="1" key="1">
    <citation type="submission" date="2021-12" db="EMBL/GenBank/DDBJ databases">
        <title>Comparative genomics, transcriptomics and evolutionary studies reveal genomic signatures of adaptation to plant cell wall in hemibiotrophic fungi.</title>
        <authorList>
            <consortium name="DOE Joint Genome Institute"/>
            <person name="Baroncelli R."/>
            <person name="Diaz J.F."/>
            <person name="Benocci T."/>
            <person name="Peng M."/>
            <person name="Battaglia E."/>
            <person name="Haridas S."/>
            <person name="Andreopoulos W."/>
            <person name="Labutti K."/>
            <person name="Pangilinan J."/>
            <person name="Floch G.L."/>
            <person name="Makela M.R."/>
            <person name="Henrissat B."/>
            <person name="Grigoriev I.V."/>
            <person name="Crouch J.A."/>
            <person name="De Vries R.P."/>
            <person name="Sukno S.A."/>
            <person name="Thon M.R."/>
        </authorList>
    </citation>
    <scope>NUCLEOTIDE SEQUENCE</scope>
    <source>
        <strain evidence="1">CBS 112980</strain>
    </source>
</reference>
<dbReference type="EMBL" id="JAHMHS010000174">
    <property type="protein sequence ID" value="KAK1710052.1"/>
    <property type="molecule type" value="Genomic_DNA"/>
</dbReference>
<accession>A0AAD8XBQ1</accession>
<gene>
    <name evidence="1" type="ORF">BDZ83DRAFT_133558</name>
</gene>
<keyword evidence="2" id="KW-1185">Reference proteome</keyword>
<evidence type="ECO:0000313" key="1">
    <source>
        <dbReference type="EMBL" id="KAK1710052.1"/>
    </source>
</evidence>
<dbReference type="RefSeq" id="XP_060358748.1">
    <property type="nucleotide sequence ID" value="XM_060501232.1"/>
</dbReference>
<protein>
    <submittedName>
        <fullName evidence="1">Uncharacterized protein</fullName>
    </submittedName>
</protein>
<evidence type="ECO:0000313" key="2">
    <source>
        <dbReference type="Proteomes" id="UP001244207"/>
    </source>
</evidence>
<dbReference type="AlphaFoldDB" id="A0AAD8XBQ1"/>
<sequence length="232" mass="25482">MPSPSLAGLVPRCLDVLSLTASGKTDAAYLPHPFRGFWFQLSHPNAALRPRPCPSVLASFERVDTSTGFFLGLLAATLGIFLSCFEFDWLPRSKRTAASGVVPPIPGRGRYGDVYLLRLFSSVFFSGEHGEKERRWFGWLHGLVWSWVLGSLDPPSWVLSCMSCLTDQGGGGGRKKGVVVVVDLLSFRGELGLDPNGYKKAVCVSLSNRRVIRCYSQDLCVSRVDNLHSFPS</sequence>
<comment type="caution">
    <text evidence="1">The sequence shown here is derived from an EMBL/GenBank/DDBJ whole genome shotgun (WGS) entry which is preliminary data.</text>
</comment>
<dbReference type="Proteomes" id="UP001244207">
    <property type="component" value="Unassembled WGS sequence"/>
</dbReference>
<proteinExistence type="predicted"/>